<gene>
    <name evidence="4" type="ORF">SK3146_00038</name>
</gene>
<evidence type="ECO:0000256" key="1">
    <source>
        <dbReference type="SAM" id="Coils"/>
    </source>
</evidence>
<keyword evidence="2" id="KW-1133">Transmembrane helix</keyword>
<dbReference type="EMBL" id="CP027059">
    <property type="protein sequence ID" value="UQZ80882.1"/>
    <property type="molecule type" value="Genomic_DNA"/>
</dbReference>
<reference evidence="4" key="2">
    <citation type="journal article" date="2021" name="J Anim Sci Technol">
        <title>Complete genome sequence of Paenibacillus konkukensis sp. nov. SK3146 as a potential probiotic strain.</title>
        <authorList>
            <person name="Jung H.I."/>
            <person name="Park S."/>
            <person name="Niu K.M."/>
            <person name="Lee S.W."/>
            <person name="Kothari D."/>
            <person name="Yi K.J."/>
            <person name="Kim S.K."/>
        </authorList>
    </citation>
    <scope>NUCLEOTIDE SEQUENCE</scope>
    <source>
        <strain evidence="4">SK3146</strain>
    </source>
</reference>
<keyword evidence="2" id="KW-0812">Transmembrane</keyword>
<keyword evidence="3" id="KW-0732">Signal</keyword>
<dbReference type="Proteomes" id="UP001057134">
    <property type="component" value="Chromosome"/>
</dbReference>
<evidence type="ECO:0000256" key="2">
    <source>
        <dbReference type="SAM" id="Phobius"/>
    </source>
</evidence>
<sequence>MRKLFPFLCGIGFLVYSLGFCAASPVQAGIFDKVKDIYNMPDKLNELQDQYDEAAQKLSEQQQKLLDMQRYSEELALKNSELTKQLEQMSEERASLKRNAVGAAAIVAGLIAAYILSIRLWRYSAWRKQKQHNGGMFGS</sequence>
<keyword evidence="2" id="KW-0472">Membrane</keyword>
<name>A0ABY4RE97_9BACL</name>
<organism evidence="4 5">
    <name type="scientific">Paenibacillus konkukensis</name>
    <dbReference type="NCBI Taxonomy" id="2020716"/>
    <lineage>
        <taxon>Bacteria</taxon>
        <taxon>Bacillati</taxon>
        <taxon>Bacillota</taxon>
        <taxon>Bacilli</taxon>
        <taxon>Bacillales</taxon>
        <taxon>Paenibacillaceae</taxon>
        <taxon>Paenibacillus</taxon>
    </lineage>
</organism>
<feature type="transmembrane region" description="Helical" evidence="2">
    <location>
        <begin position="100"/>
        <end position="121"/>
    </location>
</feature>
<keyword evidence="5" id="KW-1185">Reference proteome</keyword>
<keyword evidence="1" id="KW-0175">Coiled coil</keyword>
<reference evidence="4" key="1">
    <citation type="submission" date="2018-02" db="EMBL/GenBank/DDBJ databases">
        <authorList>
            <person name="Kim S.-K."/>
            <person name="Jung H.-I."/>
            <person name="Lee S.-W."/>
        </authorList>
    </citation>
    <scope>NUCLEOTIDE SEQUENCE</scope>
    <source>
        <strain evidence="4">SK3146</strain>
    </source>
</reference>
<evidence type="ECO:0000313" key="5">
    <source>
        <dbReference type="Proteomes" id="UP001057134"/>
    </source>
</evidence>
<feature type="coiled-coil region" evidence="1">
    <location>
        <begin position="44"/>
        <end position="99"/>
    </location>
</feature>
<dbReference type="RefSeq" id="WP_249863161.1">
    <property type="nucleotide sequence ID" value="NZ_CP027059.1"/>
</dbReference>
<evidence type="ECO:0000256" key="3">
    <source>
        <dbReference type="SAM" id="SignalP"/>
    </source>
</evidence>
<feature type="chain" id="PRO_5046643224" evidence="3">
    <location>
        <begin position="29"/>
        <end position="139"/>
    </location>
</feature>
<protein>
    <submittedName>
        <fullName evidence="4">Uncharacterized protein</fullName>
    </submittedName>
</protein>
<accession>A0ABY4RE97</accession>
<evidence type="ECO:0000313" key="4">
    <source>
        <dbReference type="EMBL" id="UQZ80882.1"/>
    </source>
</evidence>
<feature type="signal peptide" evidence="3">
    <location>
        <begin position="1"/>
        <end position="28"/>
    </location>
</feature>
<proteinExistence type="predicted"/>